<feature type="transmembrane region" description="Helical" evidence="8">
    <location>
        <begin position="402"/>
        <end position="423"/>
    </location>
</feature>
<evidence type="ECO:0000256" key="6">
    <source>
        <dbReference type="ARBA" id="ARBA00022989"/>
    </source>
</evidence>
<dbReference type="GO" id="GO:0005886">
    <property type="term" value="C:plasma membrane"/>
    <property type="evidence" value="ECO:0007669"/>
    <property type="project" value="UniProtKB-SubCell"/>
</dbReference>
<keyword evidence="6 8" id="KW-1133">Transmembrane helix</keyword>
<dbReference type="PANTHER" id="PTHR33908:SF11">
    <property type="entry name" value="MEMBRANE PROTEIN"/>
    <property type="match status" value="1"/>
</dbReference>
<evidence type="ECO:0000256" key="7">
    <source>
        <dbReference type="ARBA" id="ARBA00023136"/>
    </source>
</evidence>
<dbReference type="EMBL" id="CT573074">
    <property type="protein sequence ID" value="CAJ70976.1"/>
    <property type="molecule type" value="Genomic_DNA"/>
</dbReference>
<feature type="transmembrane region" description="Helical" evidence="8">
    <location>
        <begin position="245"/>
        <end position="264"/>
    </location>
</feature>
<dbReference type="InterPro" id="IPR038731">
    <property type="entry name" value="RgtA/B/C-like"/>
</dbReference>
<evidence type="ECO:0000256" key="1">
    <source>
        <dbReference type="ARBA" id="ARBA00004651"/>
    </source>
</evidence>
<evidence type="ECO:0000259" key="9">
    <source>
        <dbReference type="Pfam" id="PF13231"/>
    </source>
</evidence>
<dbReference type="InterPro" id="IPR050297">
    <property type="entry name" value="LipidA_mod_glycosyltrf_83"/>
</dbReference>
<dbReference type="PANTHER" id="PTHR33908">
    <property type="entry name" value="MANNOSYLTRANSFERASE YKCB-RELATED"/>
    <property type="match status" value="1"/>
</dbReference>
<name>Q1PUS7_KUEST</name>
<keyword evidence="5 8" id="KW-0812">Transmembrane</keyword>
<reference evidence="10" key="2">
    <citation type="submission" date="2006-01" db="EMBL/GenBank/DDBJ databases">
        <authorList>
            <person name="Genoscope"/>
        </authorList>
    </citation>
    <scope>NUCLEOTIDE SEQUENCE</scope>
</reference>
<sequence length="526" mass="61053">MHKSKRKRVNHKGYPLFFTTRFMKFSFNIKITVLFFLCLFLRFFFVDKYLENEDSINFAMGLHDYDISLHQPHFPGYPVYIFLASLFLKIFHSDVAALTLPGVFFGSLTIFPLSFLTRSMFAEKTAILTAILYTINPLCWMQSERPASDTTGTFFILLSIKFLFSAFDAARYGACTLNYGKNASVSYHLFWRVKKNAHLYGGYCLFFGSLFLGIGLGVRLSYFPFVLLWMGTLLYYAFHRIHLEMNSIFFGITGLFAGICLWFIPQINYTGITPFFYHAFSFTHGHFTDWGGSVLTFGGWERVLCIVRPFLELELGDWRHTLYYLSVIQFAIAVLSILFAFRFFPADGKRFFCIMYAVPYTIWIIFGQNVANTRHFLPLLPLILMFIAFGLGKICEVWGKRLFLILVITLIIATSSLSLTAIIQHRRSVPASTQLIQYIKTHFKNTSVRIYCFDGKKRFFDYYLPHWDARNVREVPDIYFDLQSSLVNPETILIVKKGKNNPLSDKQFSHIVTFEGFSLFEISQKN</sequence>
<dbReference type="GO" id="GO:0009103">
    <property type="term" value="P:lipopolysaccharide biosynthetic process"/>
    <property type="evidence" value="ECO:0007669"/>
    <property type="project" value="UniProtKB-ARBA"/>
</dbReference>
<feature type="transmembrane region" description="Helical" evidence="8">
    <location>
        <begin position="351"/>
        <end position="370"/>
    </location>
</feature>
<feature type="transmembrane region" description="Helical" evidence="8">
    <location>
        <begin position="376"/>
        <end position="395"/>
    </location>
</feature>
<dbReference type="GO" id="GO:0016763">
    <property type="term" value="F:pentosyltransferase activity"/>
    <property type="evidence" value="ECO:0007669"/>
    <property type="project" value="TreeGrafter"/>
</dbReference>
<evidence type="ECO:0000256" key="8">
    <source>
        <dbReference type="SAM" id="Phobius"/>
    </source>
</evidence>
<keyword evidence="4" id="KW-0808">Transferase</keyword>
<dbReference type="Pfam" id="PF13231">
    <property type="entry name" value="PMT_2"/>
    <property type="match status" value="1"/>
</dbReference>
<feature type="transmembrane region" description="Helical" evidence="8">
    <location>
        <begin position="197"/>
        <end position="216"/>
    </location>
</feature>
<evidence type="ECO:0000256" key="2">
    <source>
        <dbReference type="ARBA" id="ARBA00022475"/>
    </source>
</evidence>
<gene>
    <name evidence="10" type="ORF">kustb0231</name>
</gene>
<keyword evidence="2" id="KW-1003">Cell membrane</keyword>
<evidence type="ECO:0000256" key="3">
    <source>
        <dbReference type="ARBA" id="ARBA00022676"/>
    </source>
</evidence>
<protein>
    <recommendedName>
        <fullName evidence="9">Glycosyltransferase RgtA/B/C/D-like domain-containing protein</fullName>
    </recommendedName>
</protein>
<organism evidence="10">
    <name type="scientific">Kuenenia stuttgartiensis</name>
    <dbReference type="NCBI Taxonomy" id="174633"/>
    <lineage>
        <taxon>Bacteria</taxon>
        <taxon>Pseudomonadati</taxon>
        <taxon>Planctomycetota</taxon>
        <taxon>Candidatus Brocadiia</taxon>
        <taxon>Candidatus Brocadiales</taxon>
        <taxon>Candidatus Brocadiaceae</taxon>
        <taxon>Candidatus Kuenenia</taxon>
    </lineage>
</organism>
<proteinExistence type="predicted"/>
<reference evidence="10" key="1">
    <citation type="journal article" date="2006" name="Nature">
        <title>Deciphering the evolution and metabolism of an anammox bacterium from a community genome.</title>
        <authorList>
            <person name="Strous M."/>
            <person name="Pelletier E."/>
            <person name="Mangenot S."/>
            <person name="Rattei T."/>
            <person name="Lehner A."/>
            <person name="Taylor M.W."/>
            <person name="Horn M."/>
            <person name="Daims H."/>
            <person name="Bartol-Mavel D."/>
            <person name="Wincker P."/>
            <person name="Barbe V."/>
            <person name="Fonknechten N."/>
            <person name="Vallenet D."/>
            <person name="Segurens B."/>
            <person name="Schenowitz-Truong C."/>
            <person name="Medigue C."/>
            <person name="Collingro A."/>
            <person name="Snel B."/>
            <person name="Dutilh B.E."/>
            <person name="OpDenCamp H.J.M."/>
            <person name="vanDerDrift C."/>
            <person name="Cirpus I."/>
            <person name="vanDePas-Schoonen K.T."/>
            <person name="Harhangi H.R."/>
            <person name="vanNiftrik L."/>
            <person name="Schmid M."/>
            <person name="Keltjens J."/>
            <person name="vanDeVossenberg J."/>
            <person name="Kartal B."/>
            <person name="Meier H."/>
            <person name="Frishman D."/>
            <person name="Huynen M.A."/>
            <person name="Mewes H."/>
            <person name="Weissenbach J."/>
            <person name="Jetten M.S.M."/>
            <person name="Wagner M."/>
            <person name="LePaslier D."/>
        </authorList>
    </citation>
    <scope>NUCLEOTIDE SEQUENCE</scope>
</reference>
<accession>Q1PUS7</accession>
<evidence type="ECO:0000313" key="10">
    <source>
        <dbReference type="EMBL" id="CAJ70976.1"/>
    </source>
</evidence>
<comment type="subcellular location">
    <subcellularLocation>
        <location evidence="1">Cell membrane</location>
        <topology evidence="1">Multi-pass membrane protein</topology>
    </subcellularLocation>
</comment>
<feature type="transmembrane region" description="Helical" evidence="8">
    <location>
        <begin position="27"/>
        <end position="45"/>
    </location>
</feature>
<dbReference type="AlphaFoldDB" id="Q1PUS7"/>
<keyword evidence="3" id="KW-0328">Glycosyltransferase</keyword>
<feature type="transmembrane region" description="Helical" evidence="8">
    <location>
        <begin position="95"/>
        <end position="116"/>
    </location>
</feature>
<keyword evidence="7 8" id="KW-0472">Membrane</keyword>
<feature type="transmembrane region" description="Helical" evidence="8">
    <location>
        <begin position="222"/>
        <end position="238"/>
    </location>
</feature>
<feature type="transmembrane region" description="Helical" evidence="8">
    <location>
        <begin position="322"/>
        <end position="344"/>
    </location>
</feature>
<evidence type="ECO:0000256" key="5">
    <source>
        <dbReference type="ARBA" id="ARBA00022692"/>
    </source>
</evidence>
<evidence type="ECO:0000256" key="4">
    <source>
        <dbReference type="ARBA" id="ARBA00022679"/>
    </source>
</evidence>
<feature type="domain" description="Glycosyltransferase RgtA/B/C/D-like" evidence="9">
    <location>
        <begin position="78"/>
        <end position="171"/>
    </location>
</feature>